<dbReference type="Pfam" id="PF13443">
    <property type="entry name" value="HTH_26"/>
    <property type="match status" value="1"/>
</dbReference>
<dbReference type="SUPFAM" id="SSF47413">
    <property type="entry name" value="lambda repressor-like DNA-binding domains"/>
    <property type="match status" value="1"/>
</dbReference>
<dbReference type="PROSITE" id="PS50943">
    <property type="entry name" value="HTH_CROC1"/>
    <property type="match status" value="1"/>
</dbReference>
<dbReference type="SMART" id="SM00530">
    <property type="entry name" value="HTH_XRE"/>
    <property type="match status" value="1"/>
</dbReference>
<dbReference type="InterPro" id="IPR001387">
    <property type="entry name" value="Cro/C1-type_HTH"/>
</dbReference>
<protein>
    <submittedName>
        <fullName evidence="2">Transcriptional regulator, XRE family</fullName>
    </submittedName>
</protein>
<dbReference type="HOGENOM" id="CLU_1999010_0_0_11"/>
<dbReference type="eggNOG" id="COG4800">
    <property type="taxonomic scope" value="Bacteria"/>
</dbReference>
<dbReference type="OrthoDB" id="3397696at2"/>
<organism evidence="2 3">
    <name type="scientific">Actinosynnema mirum (strain ATCC 29888 / DSM 43827 / JCM 3225 / NBRC 14064 / NCIMB 13271 / NRRL B-12336 / IMRU 3971 / 101)</name>
    <dbReference type="NCBI Taxonomy" id="446462"/>
    <lineage>
        <taxon>Bacteria</taxon>
        <taxon>Bacillati</taxon>
        <taxon>Actinomycetota</taxon>
        <taxon>Actinomycetes</taxon>
        <taxon>Pseudonocardiales</taxon>
        <taxon>Pseudonocardiaceae</taxon>
        <taxon>Actinosynnema</taxon>
    </lineage>
</organism>
<evidence type="ECO:0000313" key="2">
    <source>
        <dbReference type="EMBL" id="ACU38694.1"/>
    </source>
</evidence>
<dbReference type="AlphaFoldDB" id="C6WQK4"/>
<gene>
    <name evidence="2" type="ordered locus">Amir_4868</name>
</gene>
<dbReference type="CDD" id="cd00093">
    <property type="entry name" value="HTH_XRE"/>
    <property type="match status" value="1"/>
</dbReference>
<accession>C6WQK4</accession>
<name>C6WQK4_ACTMD</name>
<evidence type="ECO:0000259" key="1">
    <source>
        <dbReference type="PROSITE" id="PS50943"/>
    </source>
</evidence>
<dbReference type="RefSeq" id="WP_015803581.1">
    <property type="nucleotide sequence ID" value="NC_013093.1"/>
</dbReference>
<dbReference type="InterPro" id="IPR010982">
    <property type="entry name" value="Lambda_DNA-bd_dom_sf"/>
</dbReference>
<dbReference type="KEGG" id="ami:Amir_4868"/>
<evidence type="ECO:0000313" key="3">
    <source>
        <dbReference type="Proteomes" id="UP000002213"/>
    </source>
</evidence>
<keyword evidence="3" id="KW-1185">Reference proteome</keyword>
<dbReference type="STRING" id="446462.Amir_4868"/>
<feature type="domain" description="HTH cro/C1-type" evidence="1">
    <location>
        <begin position="26"/>
        <end position="66"/>
    </location>
</feature>
<sequence>MMNEDNDFKKIFQRMLENRNFSPGIFSKLTGLSQSTINQLLNGTLKPNYNTMQAVASALQIETADLMAIAGLPPVKDTPAEHKNSHSRELGALIAVGTFLNAEQLKSITKEAARYKQENLSKKT</sequence>
<dbReference type="GO" id="GO:0003677">
    <property type="term" value="F:DNA binding"/>
    <property type="evidence" value="ECO:0007669"/>
    <property type="project" value="InterPro"/>
</dbReference>
<dbReference type="EMBL" id="CP001630">
    <property type="protein sequence ID" value="ACU38694.1"/>
    <property type="molecule type" value="Genomic_DNA"/>
</dbReference>
<dbReference type="Proteomes" id="UP000002213">
    <property type="component" value="Chromosome"/>
</dbReference>
<dbReference type="Gene3D" id="1.10.260.40">
    <property type="entry name" value="lambda repressor-like DNA-binding domains"/>
    <property type="match status" value="1"/>
</dbReference>
<reference evidence="2 3" key="1">
    <citation type="journal article" date="2009" name="Stand. Genomic Sci.">
        <title>Complete genome sequence of Actinosynnema mirum type strain (101).</title>
        <authorList>
            <person name="Land M."/>
            <person name="Lapidus A."/>
            <person name="Mayilraj S."/>
            <person name="Chen F."/>
            <person name="Copeland A."/>
            <person name="Del Rio T.G."/>
            <person name="Nolan M."/>
            <person name="Lucas S."/>
            <person name="Tice H."/>
            <person name="Cheng J.F."/>
            <person name="Chertkov O."/>
            <person name="Bruce D."/>
            <person name="Goodwin L."/>
            <person name="Pitluck S."/>
            <person name="Rohde M."/>
            <person name="Goker M."/>
            <person name="Pati A."/>
            <person name="Ivanova N."/>
            <person name="Mavromatis K."/>
            <person name="Chen A."/>
            <person name="Palaniappan K."/>
            <person name="Hauser L."/>
            <person name="Chang Y.J."/>
            <person name="Jeffries C.C."/>
            <person name="Brettin T."/>
            <person name="Detter J.C."/>
            <person name="Han C."/>
            <person name="Chain P."/>
            <person name="Tindall B.J."/>
            <person name="Bristow J."/>
            <person name="Eisen J.A."/>
            <person name="Markowitz V."/>
            <person name="Hugenholtz P."/>
            <person name="Kyrpides N.C."/>
            <person name="Klenk H.P."/>
        </authorList>
    </citation>
    <scope>NUCLEOTIDE SEQUENCE [LARGE SCALE GENOMIC DNA]</scope>
    <source>
        <strain evidence="3">ATCC 29888 / DSM 43827 / JCM 3225 / NBRC 14064 / NCIMB 13271 / NRRL B-12336 / IMRU 3971 / 101</strain>
    </source>
</reference>
<proteinExistence type="predicted"/>